<comment type="caution">
    <text evidence="1">The sequence shown here is derived from an EMBL/GenBank/DDBJ whole genome shotgun (WGS) entry which is preliminary data.</text>
</comment>
<name>A0AAV3YVP0_9GAST</name>
<dbReference type="AlphaFoldDB" id="A0AAV3YVP0"/>
<proteinExistence type="predicted"/>
<gene>
    <name evidence="1" type="ORF">PoB_001403100</name>
</gene>
<accession>A0AAV3YVP0</accession>
<keyword evidence="2" id="KW-1185">Reference proteome</keyword>
<dbReference type="EMBL" id="BLXT01001714">
    <property type="protein sequence ID" value="GFN87525.1"/>
    <property type="molecule type" value="Genomic_DNA"/>
</dbReference>
<evidence type="ECO:0000313" key="2">
    <source>
        <dbReference type="Proteomes" id="UP000735302"/>
    </source>
</evidence>
<dbReference type="Proteomes" id="UP000735302">
    <property type="component" value="Unassembled WGS sequence"/>
</dbReference>
<protein>
    <submittedName>
        <fullName evidence="1">Uncharacterized protein</fullName>
    </submittedName>
</protein>
<sequence length="81" mass="9496">MPNKAYTQDFKSDGRKMGLHEIDFGARFVQELSKMSTNANRCRDMLVGALNQINICNRALQESFHPFSRIRPQPNKERRRQ</sequence>
<reference evidence="1 2" key="1">
    <citation type="journal article" date="2021" name="Elife">
        <title>Chloroplast acquisition without the gene transfer in kleptoplastic sea slugs, Plakobranchus ocellatus.</title>
        <authorList>
            <person name="Maeda T."/>
            <person name="Takahashi S."/>
            <person name="Yoshida T."/>
            <person name="Shimamura S."/>
            <person name="Takaki Y."/>
            <person name="Nagai Y."/>
            <person name="Toyoda A."/>
            <person name="Suzuki Y."/>
            <person name="Arimoto A."/>
            <person name="Ishii H."/>
            <person name="Satoh N."/>
            <person name="Nishiyama T."/>
            <person name="Hasebe M."/>
            <person name="Maruyama T."/>
            <person name="Minagawa J."/>
            <person name="Obokata J."/>
            <person name="Shigenobu S."/>
        </authorList>
    </citation>
    <scope>NUCLEOTIDE SEQUENCE [LARGE SCALE GENOMIC DNA]</scope>
</reference>
<organism evidence="1 2">
    <name type="scientific">Plakobranchus ocellatus</name>
    <dbReference type="NCBI Taxonomy" id="259542"/>
    <lineage>
        <taxon>Eukaryota</taxon>
        <taxon>Metazoa</taxon>
        <taxon>Spiralia</taxon>
        <taxon>Lophotrochozoa</taxon>
        <taxon>Mollusca</taxon>
        <taxon>Gastropoda</taxon>
        <taxon>Heterobranchia</taxon>
        <taxon>Euthyneura</taxon>
        <taxon>Panpulmonata</taxon>
        <taxon>Sacoglossa</taxon>
        <taxon>Placobranchoidea</taxon>
        <taxon>Plakobranchidae</taxon>
        <taxon>Plakobranchus</taxon>
    </lineage>
</organism>
<evidence type="ECO:0000313" key="1">
    <source>
        <dbReference type="EMBL" id="GFN87525.1"/>
    </source>
</evidence>